<sequence length="85" mass="9538">MGRASQALKQVLDTYGISQNQLAVTMGVERGSVFRWYHDKRDPTAETVVEIVEALKILDSQAAEDFAQLYLGNILRAKPEEDDLI</sequence>
<protein>
    <submittedName>
        <fullName evidence="2">Helix-turn-helix domain-containing protein</fullName>
    </submittedName>
</protein>
<dbReference type="Gene3D" id="1.10.260.40">
    <property type="entry name" value="lambda repressor-like DNA-binding domains"/>
    <property type="match status" value="1"/>
</dbReference>
<name>A0ABV0JZV1_9CYAN</name>
<dbReference type="SUPFAM" id="SSF47413">
    <property type="entry name" value="lambda repressor-like DNA-binding domains"/>
    <property type="match status" value="1"/>
</dbReference>
<evidence type="ECO:0000313" key="2">
    <source>
        <dbReference type="EMBL" id="MEP0946056.1"/>
    </source>
</evidence>
<gene>
    <name evidence="2" type="ORF">NC992_04140</name>
</gene>
<comment type="caution">
    <text evidence="2">The sequence shown here is derived from an EMBL/GenBank/DDBJ whole genome shotgun (WGS) entry which is preliminary data.</text>
</comment>
<organism evidence="2 3">
    <name type="scientific">Leptolyngbya subtilissima DQ-A4</name>
    <dbReference type="NCBI Taxonomy" id="2933933"/>
    <lineage>
        <taxon>Bacteria</taxon>
        <taxon>Bacillati</taxon>
        <taxon>Cyanobacteriota</taxon>
        <taxon>Cyanophyceae</taxon>
        <taxon>Leptolyngbyales</taxon>
        <taxon>Leptolyngbyaceae</taxon>
        <taxon>Leptolyngbya group</taxon>
        <taxon>Leptolyngbya</taxon>
    </lineage>
</organism>
<evidence type="ECO:0000259" key="1">
    <source>
        <dbReference type="PROSITE" id="PS50943"/>
    </source>
</evidence>
<dbReference type="InterPro" id="IPR001387">
    <property type="entry name" value="Cro/C1-type_HTH"/>
</dbReference>
<dbReference type="PROSITE" id="PS50943">
    <property type="entry name" value="HTH_CROC1"/>
    <property type="match status" value="1"/>
</dbReference>
<feature type="domain" description="HTH cro/C1-type" evidence="1">
    <location>
        <begin position="8"/>
        <end position="61"/>
    </location>
</feature>
<proteinExistence type="predicted"/>
<keyword evidence="3" id="KW-1185">Reference proteome</keyword>
<dbReference type="Pfam" id="PF01381">
    <property type="entry name" value="HTH_3"/>
    <property type="match status" value="1"/>
</dbReference>
<dbReference type="EMBL" id="JAMPKX010000001">
    <property type="protein sequence ID" value="MEP0946056.1"/>
    <property type="molecule type" value="Genomic_DNA"/>
</dbReference>
<dbReference type="SMART" id="SM00530">
    <property type="entry name" value="HTH_XRE"/>
    <property type="match status" value="1"/>
</dbReference>
<dbReference type="InterPro" id="IPR010982">
    <property type="entry name" value="Lambda_DNA-bd_dom_sf"/>
</dbReference>
<dbReference type="Proteomes" id="UP001482513">
    <property type="component" value="Unassembled WGS sequence"/>
</dbReference>
<reference evidence="2 3" key="1">
    <citation type="submission" date="2022-04" db="EMBL/GenBank/DDBJ databases">
        <title>Positive selection, recombination, and allopatry shape intraspecific diversity of widespread and dominant cyanobacteria.</title>
        <authorList>
            <person name="Wei J."/>
            <person name="Shu W."/>
            <person name="Hu C."/>
        </authorList>
    </citation>
    <scope>NUCLEOTIDE SEQUENCE [LARGE SCALE GENOMIC DNA]</scope>
    <source>
        <strain evidence="2 3">DQ-A4</strain>
    </source>
</reference>
<accession>A0ABV0JZV1</accession>
<dbReference type="CDD" id="cd00093">
    <property type="entry name" value="HTH_XRE"/>
    <property type="match status" value="1"/>
</dbReference>
<evidence type="ECO:0000313" key="3">
    <source>
        <dbReference type="Proteomes" id="UP001482513"/>
    </source>
</evidence>
<dbReference type="RefSeq" id="WP_190694450.1">
    <property type="nucleotide sequence ID" value="NZ_JAMPKX010000001.1"/>
</dbReference>